<dbReference type="InterPro" id="IPR011990">
    <property type="entry name" value="TPR-like_helical_dom_sf"/>
</dbReference>
<dbReference type="RefSeq" id="WP_168036488.1">
    <property type="nucleotide sequence ID" value="NZ_JAATJH010000002.1"/>
</dbReference>
<dbReference type="Pfam" id="PF07980">
    <property type="entry name" value="SusD_RagB"/>
    <property type="match status" value="1"/>
</dbReference>
<reference evidence="9 10" key="1">
    <citation type="submission" date="2020-03" db="EMBL/GenBank/DDBJ databases">
        <title>Genomic Encyclopedia of Type Strains, Phase IV (KMG-IV): sequencing the most valuable type-strain genomes for metagenomic binning, comparative biology and taxonomic classification.</title>
        <authorList>
            <person name="Goeker M."/>
        </authorList>
    </citation>
    <scope>NUCLEOTIDE SEQUENCE [LARGE SCALE GENOMIC DNA]</scope>
    <source>
        <strain evidence="9 10">DSM 105096</strain>
    </source>
</reference>
<accession>A0ABX0X9L0</accession>
<dbReference type="EMBL" id="JAATJH010000002">
    <property type="protein sequence ID" value="NJC25700.1"/>
    <property type="molecule type" value="Genomic_DNA"/>
</dbReference>
<comment type="similarity">
    <text evidence="2">Belongs to the SusD family.</text>
</comment>
<feature type="domain" description="SusD-like N-terminal" evidence="8">
    <location>
        <begin position="83"/>
        <end position="223"/>
    </location>
</feature>
<evidence type="ECO:0000259" key="7">
    <source>
        <dbReference type="Pfam" id="PF07980"/>
    </source>
</evidence>
<dbReference type="CDD" id="cd08977">
    <property type="entry name" value="SusD"/>
    <property type="match status" value="1"/>
</dbReference>
<feature type="domain" description="RagB/SusD" evidence="7">
    <location>
        <begin position="331"/>
        <end position="471"/>
    </location>
</feature>
<dbReference type="PROSITE" id="PS51257">
    <property type="entry name" value="PROKAR_LIPOPROTEIN"/>
    <property type="match status" value="1"/>
</dbReference>
<dbReference type="Proteomes" id="UP000770785">
    <property type="component" value="Unassembled WGS sequence"/>
</dbReference>
<dbReference type="Pfam" id="PF14322">
    <property type="entry name" value="SusD-like_3"/>
    <property type="match status" value="1"/>
</dbReference>
<feature type="signal peptide" evidence="6">
    <location>
        <begin position="1"/>
        <end position="22"/>
    </location>
</feature>
<keyword evidence="4" id="KW-0472">Membrane</keyword>
<feature type="chain" id="PRO_5046010807" description="RagB/SusD family nutrient uptake outer membrane protein" evidence="6">
    <location>
        <begin position="23"/>
        <end position="471"/>
    </location>
</feature>
<evidence type="ECO:0000313" key="10">
    <source>
        <dbReference type="Proteomes" id="UP000770785"/>
    </source>
</evidence>
<evidence type="ECO:0000256" key="6">
    <source>
        <dbReference type="SAM" id="SignalP"/>
    </source>
</evidence>
<gene>
    <name evidence="9" type="ORF">GGR27_001199</name>
</gene>
<organism evidence="9 10">
    <name type="scientific">Neolewinella antarctica</name>
    <dbReference type="NCBI Taxonomy" id="442734"/>
    <lineage>
        <taxon>Bacteria</taxon>
        <taxon>Pseudomonadati</taxon>
        <taxon>Bacteroidota</taxon>
        <taxon>Saprospiria</taxon>
        <taxon>Saprospirales</taxon>
        <taxon>Lewinellaceae</taxon>
        <taxon>Neolewinella</taxon>
    </lineage>
</organism>
<evidence type="ECO:0000256" key="2">
    <source>
        <dbReference type="ARBA" id="ARBA00006275"/>
    </source>
</evidence>
<evidence type="ECO:0000313" key="9">
    <source>
        <dbReference type="EMBL" id="NJC25700.1"/>
    </source>
</evidence>
<evidence type="ECO:0000259" key="8">
    <source>
        <dbReference type="Pfam" id="PF14322"/>
    </source>
</evidence>
<name>A0ABX0X9L0_9BACT</name>
<evidence type="ECO:0000256" key="4">
    <source>
        <dbReference type="ARBA" id="ARBA00023136"/>
    </source>
</evidence>
<evidence type="ECO:0008006" key="11">
    <source>
        <dbReference type="Google" id="ProtNLM"/>
    </source>
</evidence>
<evidence type="ECO:0000256" key="1">
    <source>
        <dbReference type="ARBA" id="ARBA00004442"/>
    </source>
</evidence>
<dbReference type="InterPro" id="IPR012944">
    <property type="entry name" value="SusD_RagB_dom"/>
</dbReference>
<evidence type="ECO:0000256" key="5">
    <source>
        <dbReference type="ARBA" id="ARBA00023237"/>
    </source>
</evidence>
<dbReference type="SUPFAM" id="SSF48452">
    <property type="entry name" value="TPR-like"/>
    <property type="match status" value="1"/>
</dbReference>
<evidence type="ECO:0000256" key="3">
    <source>
        <dbReference type="ARBA" id="ARBA00022729"/>
    </source>
</evidence>
<keyword evidence="10" id="KW-1185">Reference proteome</keyword>
<dbReference type="Gene3D" id="1.25.40.390">
    <property type="match status" value="1"/>
</dbReference>
<comment type="caution">
    <text evidence="9">The sequence shown here is derived from an EMBL/GenBank/DDBJ whole genome shotgun (WGS) entry which is preliminary data.</text>
</comment>
<proteinExistence type="inferred from homology"/>
<sequence length="471" mass="51800">MNYSIKAFFGALLFLGLTVSCSADLEEEVFSQASPTAYFNSRGDVRTALNGMYDPIQQCCGSYSQGRSFLLNTVIDEGTMLAGNWGNYEKLIYTATSNGEPNNIWASNYLSINAANFVLENEDKIRALDGPAGTFANSALGEAAFLRAVGHFDNVRMWGAVPLRTSVAKTTAELDIPRSTEAEVYAQVLADFTFAAANLPEAPTETGRPSSWSAKAYLAKVHLTLGDFPAAVSFAQDVIDNGPYELVTPFAAVFDVTNENNAEVIFDIQYARVNLEGSRMAQLSTGNNTAFTAFGRGGWGLQIAETQLFEKYLEVDDRRATTFSSLLPHPTNGFYYYGKWRDPQGVSIDGHENNFIVYRFADVLLIHAEALNEVNGPTPQAYAAINQVRTRAGLAGLEAGGSKEQFQDAVLYERHLELALEQHRWFDLKRTGQLKASLIAAGKPWDDRYLLFPIGQQELDISSQLVQNPGY</sequence>
<dbReference type="InterPro" id="IPR033985">
    <property type="entry name" value="SusD-like_N"/>
</dbReference>
<comment type="subcellular location">
    <subcellularLocation>
        <location evidence="1">Cell outer membrane</location>
    </subcellularLocation>
</comment>
<keyword evidence="3 6" id="KW-0732">Signal</keyword>
<keyword evidence="5" id="KW-0998">Cell outer membrane</keyword>
<protein>
    <recommendedName>
        <fullName evidence="11">RagB/SusD family nutrient uptake outer membrane protein</fullName>
    </recommendedName>
</protein>